<dbReference type="Pfam" id="PF00403">
    <property type="entry name" value="HMA"/>
    <property type="match status" value="1"/>
</dbReference>
<comment type="catalytic activity">
    <reaction evidence="16">
        <text>Cd(2+)(in) + ATP + H2O = Cd(2+)(out) + ADP + phosphate + H(+)</text>
        <dbReference type="Rhea" id="RHEA:12132"/>
        <dbReference type="ChEBI" id="CHEBI:15377"/>
        <dbReference type="ChEBI" id="CHEBI:15378"/>
        <dbReference type="ChEBI" id="CHEBI:30616"/>
        <dbReference type="ChEBI" id="CHEBI:43474"/>
        <dbReference type="ChEBI" id="CHEBI:48775"/>
        <dbReference type="ChEBI" id="CHEBI:456216"/>
        <dbReference type="EC" id="7.2.2.21"/>
    </reaction>
</comment>
<accession>F4A1S2</accession>
<dbReference type="InterPro" id="IPR008250">
    <property type="entry name" value="ATPase_P-typ_transduc_dom_A_sf"/>
</dbReference>
<dbReference type="InterPro" id="IPR059000">
    <property type="entry name" value="ATPase_P-type_domA"/>
</dbReference>
<keyword evidence="12" id="KW-1278">Translocase</keyword>
<proteinExistence type="inferred from homology"/>
<evidence type="ECO:0000259" key="18">
    <source>
        <dbReference type="PROSITE" id="PS50846"/>
    </source>
</evidence>
<dbReference type="GO" id="GO:0016463">
    <property type="term" value="F:P-type zinc transporter activity"/>
    <property type="evidence" value="ECO:0007669"/>
    <property type="project" value="UniProtKB-EC"/>
</dbReference>
<evidence type="ECO:0000256" key="8">
    <source>
        <dbReference type="ARBA" id="ARBA00022741"/>
    </source>
</evidence>
<dbReference type="GO" id="GO:0005524">
    <property type="term" value="F:ATP binding"/>
    <property type="evidence" value="ECO:0007669"/>
    <property type="project" value="UniProtKB-UniRule"/>
</dbReference>
<dbReference type="PANTHER" id="PTHR48085">
    <property type="entry name" value="CADMIUM/ZINC-TRANSPORTING ATPASE HMA2-RELATED"/>
    <property type="match status" value="1"/>
</dbReference>
<dbReference type="InterPro" id="IPR023299">
    <property type="entry name" value="ATPase_P-typ_cyto_dom_N"/>
</dbReference>
<dbReference type="InterPro" id="IPR006121">
    <property type="entry name" value="HMA_dom"/>
</dbReference>
<evidence type="ECO:0000256" key="12">
    <source>
        <dbReference type="ARBA" id="ARBA00022967"/>
    </source>
</evidence>
<keyword evidence="6 17" id="KW-0812">Transmembrane</keyword>
<dbReference type="InterPro" id="IPR023298">
    <property type="entry name" value="ATPase_P-typ_TM_dom_sf"/>
</dbReference>
<evidence type="ECO:0000256" key="4">
    <source>
        <dbReference type="ARBA" id="ARBA00022539"/>
    </source>
</evidence>
<dbReference type="Gene3D" id="2.70.150.10">
    <property type="entry name" value="Calcium-transporting ATPase, cytoplasmic transduction domain A"/>
    <property type="match status" value="1"/>
</dbReference>
<dbReference type="AlphaFoldDB" id="F4A1S2"/>
<feature type="domain" description="HMA" evidence="18">
    <location>
        <begin position="4"/>
        <end position="73"/>
    </location>
</feature>
<dbReference type="InterPro" id="IPR027256">
    <property type="entry name" value="P-typ_ATPase_IB"/>
</dbReference>
<dbReference type="RefSeq" id="WP_013781550.1">
    <property type="nucleotide sequence ID" value="NC_015520.1"/>
</dbReference>
<dbReference type="GO" id="GO:0008551">
    <property type="term" value="F:P-type cadmium transporter activity"/>
    <property type="evidence" value="ECO:0007669"/>
    <property type="project" value="UniProtKB-EC"/>
</dbReference>
<dbReference type="PRINTS" id="PR00941">
    <property type="entry name" value="CDATPASE"/>
</dbReference>
<dbReference type="Gene3D" id="3.40.50.1000">
    <property type="entry name" value="HAD superfamily/HAD-like"/>
    <property type="match status" value="1"/>
</dbReference>
<dbReference type="NCBIfam" id="TIGR01511">
    <property type="entry name" value="ATPase-IB1_Cu"/>
    <property type="match status" value="1"/>
</dbReference>
<evidence type="ECO:0000313" key="20">
    <source>
        <dbReference type="Proteomes" id="UP000008457"/>
    </source>
</evidence>
<dbReference type="Gene3D" id="3.40.1110.10">
    <property type="entry name" value="Calcium-transporting ATPase, cytoplasmic domain N"/>
    <property type="match status" value="1"/>
</dbReference>
<name>F4A1S2_MAHA5</name>
<dbReference type="GO" id="GO:0046872">
    <property type="term" value="F:metal ion binding"/>
    <property type="evidence" value="ECO:0007669"/>
    <property type="project" value="UniProtKB-KW"/>
</dbReference>
<evidence type="ECO:0000256" key="16">
    <source>
        <dbReference type="ARBA" id="ARBA00049338"/>
    </source>
</evidence>
<dbReference type="HOGENOM" id="CLU_001771_6_2_9"/>
<evidence type="ECO:0000256" key="3">
    <source>
        <dbReference type="ARBA" id="ARBA00022475"/>
    </source>
</evidence>
<feature type="transmembrane region" description="Helical" evidence="17">
    <location>
        <begin position="92"/>
        <end position="111"/>
    </location>
</feature>
<evidence type="ECO:0000256" key="14">
    <source>
        <dbReference type="ARBA" id="ARBA00023136"/>
    </source>
</evidence>
<protein>
    <submittedName>
        <fullName evidence="19">Heavy metal translocating P-type ATPase</fullName>
    </submittedName>
</protein>
<keyword evidence="7 17" id="KW-0479">Metal-binding</keyword>
<reference evidence="19 20" key="2">
    <citation type="journal article" date="2011" name="Stand. Genomic Sci.">
        <title>Complete genome sequence of Mahella australiensis type strain (50-1 BON).</title>
        <authorList>
            <person name="Sikorski J."/>
            <person name="Teshima H."/>
            <person name="Nolan M."/>
            <person name="Lucas S."/>
            <person name="Hammon N."/>
            <person name="Deshpande S."/>
            <person name="Cheng J.F."/>
            <person name="Pitluck S."/>
            <person name="Liolios K."/>
            <person name="Pagani I."/>
            <person name="Ivanova N."/>
            <person name="Huntemann M."/>
            <person name="Mavromatis K."/>
            <person name="Ovchinikova G."/>
            <person name="Pati A."/>
            <person name="Tapia R."/>
            <person name="Han C."/>
            <person name="Goodwin L."/>
            <person name="Chen A."/>
            <person name="Palaniappan K."/>
            <person name="Land M."/>
            <person name="Hauser L."/>
            <person name="Ngatchou-Djao O.D."/>
            <person name="Rohde M."/>
            <person name="Pukall R."/>
            <person name="Spring S."/>
            <person name="Abt B."/>
            <person name="Goker M."/>
            <person name="Detter J.C."/>
            <person name="Woyke T."/>
            <person name="Bristow J."/>
            <person name="Markowitz V."/>
            <person name="Hugenholtz P."/>
            <person name="Eisen J.A."/>
            <person name="Kyrpides N.C."/>
            <person name="Klenk H.P."/>
            <person name="Lapidus A."/>
        </authorList>
    </citation>
    <scope>NUCLEOTIDE SEQUENCE [LARGE SCALE GENOMIC DNA]</scope>
    <source>
        <strain evidence="20">DSM 15567 / CIP 107919 / 50-1 BON</strain>
    </source>
</reference>
<evidence type="ECO:0000256" key="5">
    <source>
        <dbReference type="ARBA" id="ARBA00022553"/>
    </source>
</evidence>
<dbReference type="CDD" id="cd00371">
    <property type="entry name" value="HMA"/>
    <property type="match status" value="1"/>
</dbReference>
<keyword evidence="5" id="KW-0597">Phosphoprotein</keyword>
<dbReference type="Pfam" id="PF00702">
    <property type="entry name" value="Hydrolase"/>
    <property type="match status" value="1"/>
</dbReference>
<dbReference type="SUPFAM" id="SSF81653">
    <property type="entry name" value="Calcium ATPase, transduction domain A"/>
    <property type="match status" value="1"/>
</dbReference>
<evidence type="ECO:0000256" key="2">
    <source>
        <dbReference type="ARBA" id="ARBA00006024"/>
    </source>
</evidence>
<dbReference type="InterPro" id="IPR036163">
    <property type="entry name" value="HMA_dom_sf"/>
</dbReference>
<feature type="transmembrane region" description="Helical" evidence="17">
    <location>
        <begin position="318"/>
        <end position="338"/>
    </location>
</feature>
<keyword evidence="3 17" id="KW-1003">Cell membrane</keyword>
<evidence type="ECO:0000256" key="11">
    <source>
        <dbReference type="ARBA" id="ARBA00022842"/>
    </source>
</evidence>
<comment type="subcellular location">
    <subcellularLocation>
        <location evidence="1">Cell membrane</location>
        <topology evidence="1">Multi-pass membrane protein</topology>
    </subcellularLocation>
</comment>
<comment type="catalytic activity">
    <reaction evidence="15">
        <text>Zn(2+)(in) + ATP + H2O = Zn(2+)(out) + ADP + phosphate + H(+)</text>
        <dbReference type="Rhea" id="RHEA:20621"/>
        <dbReference type="ChEBI" id="CHEBI:15377"/>
        <dbReference type="ChEBI" id="CHEBI:15378"/>
        <dbReference type="ChEBI" id="CHEBI:29105"/>
        <dbReference type="ChEBI" id="CHEBI:30616"/>
        <dbReference type="ChEBI" id="CHEBI:43474"/>
        <dbReference type="ChEBI" id="CHEBI:456216"/>
        <dbReference type="EC" id="7.2.2.12"/>
    </reaction>
</comment>
<feature type="transmembrane region" description="Helical" evidence="17">
    <location>
        <begin position="150"/>
        <end position="175"/>
    </location>
</feature>
<dbReference type="CDD" id="cd07548">
    <property type="entry name" value="P-type_ATPase-Cd_Zn_Co_like"/>
    <property type="match status" value="1"/>
</dbReference>
<evidence type="ECO:0000256" key="6">
    <source>
        <dbReference type="ARBA" id="ARBA00022692"/>
    </source>
</evidence>
<dbReference type="Pfam" id="PF00122">
    <property type="entry name" value="E1-E2_ATPase"/>
    <property type="match status" value="1"/>
</dbReference>
<evidence type="ECO:0000256" key="7">
    <source>
        <dbReference type="ARBA" id="ARBA00022723"/>
    </source>
</evidence>
<evidence type="ECO:0000256" key="17">
    <source>
        <dbReference type="RuleBase" id="RU362081"/>
    </source>
</evidence>
<dbReference type="InterPro" id="IPR018303">
    <property type="entry name" value="ATPase_P-typ_P_site"/>
</dbReference>
<dbReference type="NCBIfam" id="TIGR01525">
    <property type="entry name" value="ATPase-IB_hvy"/>
    <property type="match status" value="1"/>
</dbReference>
<dbReference type="KEGG" id="mas:Mahau_1946"/>
<feature type="transmembrane region" description="Helical" evidence="17">
    <location>
        <begin position="118"/>
        <end position="138"/>
    </location>
</feature>
<keyword evidence="10 17" id="KW-0067">ATP-binding</keyword>
<feature type="transmembrane region" description="Helical" evidence="17">
    <location>
        <begin position="654"/>
        <end position="670"/>
    </location>
</feature>
<keyword evidence="4" id="KW-0104">Cadmium</keyword>
<dbReference type="PANTHER" id="PTHR48085:SF5">
    <property type="entry name" value="CADMIUM_ZINC-TRANSPORTING ATPASE HMA4-RELATED"/>
    <property type="match status" value="1"/>
</dbReference>
<keyword evidence="9" id="KW-0862">Zinc</keyword>
<feature type="transmembrane region" description="Helical" evidence="17">
    <location>
        <begin position="676"/>
        <end position="694"/>
    </location>
</feature>
<evidence type="ECO:0000256" key="15">
    <source>
        <dbReference type="ARBA" id="ARBA00047308"/>
    </source>
</evidence>
<dbReference type="Proteomes" id="UP000008457">
    <property type="component" value="Chromosome"/>
</dbReference>
<dbReference type="PRINTS" id="PR00119">
    <property type="entry name" value="CATATPASE"/>
</dbReference>
<evidence type="ECO:0000256" key="13">
    <source>
        <dbReference type="ARBA" id="ARBA00022989"/>
    </source>
</evidence>
<reference evidence="20" key="1">
    <citation type="submission" date="2010-11" db="EMBL/GenBank/DDBJ databases">
        <title>The complete genome of Mahella australiensis DSM 15567.</title>
        <authorList>
            <consortium name="US DOE Joint Genome Institute (JGI-PGF)"/>
            <person name="Lucas S."/>
            <person name="Copeland A."/>
            <person name="Lapidus A."/>
            <person name="Bruce D."/>
            <person name="Goodwin L."/>
            <person name="Pitluck S."/>
            <person name="Kyrpides N."/>
            <person name="Mavromatis K."/>
            <person name="Pagani I."/>
            <person name="Ivanova N."/>
            <person name="Teshima H."/>
            <person name="Brettin T."/>
            <person name="Detter J.C."/>
            <person name="Han C."/>
            <person name="Tapia R."/>
            <person name="Land M."/>
            <person name="Hauser L."/>
            <person name="Markowitz V."/>
            <person name="Cheng J.-F."/>
            <person name="Hugenholtz P."/>
            <person name="Woyke T."/>
            <person name="Wu D."/>
            <person name="Spring S."/>
            <person name="Pukall R."/>
            <person name="Steenblock K."/>
            <person name="Schneider S."/>
            <person name="Klenk H.-P."/>
            <person name="Eisen J.A."/>
        </authorList>
    </citation>
    <scope>NUCLEOTIDE SEQUENCE [LARGE SCALE GENOMIC DNA]</scope>
    <source>
        <strain evidence="20">DSM 15567 / CIP 107919 / 50-1 BON</strain>
    </source>
</reference>
<sequence>MAEQREEFILDGLECANCAAKMEDGIKRIDGVCDASVNFATRRLSIDVDDGHDKGHVIKLAQNIVNDIEPQVNMRSLNDAEEGNDEEGEEDISLYRLIMAGIVYAAAFLVPDITWLKFLLFGTAYIISGGDVLFRAVMNIFKGMVFDESLLMSIATLGAFAIGQFAEGVAVMLFYQLGMYFENRAVDRSRRSIKQLIDIRPDYANLKVKDKVSKVDARSVSIGDTIVVKPGERIPLDGTISQGDSMVDTSALTGESVPRTVKTGDEVLAGFINTFGLLEIEVNKPFDQSALSRVLKMVEEAGSRKAPTEKFITRFARYYTPVVVFAALAIAVIPPLLIPQAVFADWVYRALVFLVVSCPCALVLSIPLGFFGGIGAASRRGILIKGGNYLEALNHVGAVVFDKTGTLTKGTFKVTKIEPADGMDRDELLRIAAAAESHSNHPIAKSIIEAYGRPLEGLDIKAYEEIAGQGVRVVLGDREILAGNVALMDRYGVKHPMIDEAGTIVYVAVNGRYAGYIIIADEIKDDAAETIRKLKNMGIKTVMLTGDREPIAKAVAHRLGLDGYFAELLPDQKVEKLEQLQKDLAVGQKLAFVGDGINDAPVLARADIGVAMGALGSDAAIEAADVVLMNDYVSRILGAIDTARRTQRIVQQNIILALGVKAAVLILAAAGMASMWAAVFADVGVAILAVLNSIRVGR</sequence>
<gene>
    <name evidence="19" type="ordered locus">Mahau_1946</name>
</gene>
<feature type="transmembrane region" description="Helical" evidence="17">
    <location>
        <begin position="350"/>
        <end position="377"/>
    </location>
</feature>
<evidence type="ECO:0000256" key="9">
    <source>
        <dbReference type="ARBA" id="ARBA00022833"/>
    </source>
</evidence>
<dbReference type="eggNOG" id="COG2217">
    <property type="taxonomic scope" value="Bacteria"/>
</dbReference>
<organism evidence="19 20">
    <name type="scientific">Mahella australiensis (strain DSM 15567 / CIP 107919 / 50-1 BON)</name>
    <dbReference type="NCBI Taxonomy" id="697281"/>
    <lineage>
        <taxon>Bacteria</taxon>
        <taxon>Bacillati</taxon>
        <taxon>Bacillota</taxon>
        <taxon>Clostridia</taxon>
        <taxon>Thermoanaerobacterales</taxon>
        <taxon>Thermoanaerobacterales Family IV. Incertae Sedis</taxon>
        <taxon>Mahella</taxon>
    </lineage>
</organism>
<dbReference type="InterPro" id="IPR001757">
    <property type="entry name" value="P_typ_ATPase"/>
</dbReference>
<dbReference type="GO" id="GO:0016887">
    <property type="term" value="F:ATP hydrolysis activity"/>
    <property type="evidence" value="ECO:0007669"/>
    <property type="project" value="InterPro"/>
</dbReference>
<dbReference type="NCBIfam" id="TIGR01512">
    <property type="entry name" value="ATPase-IB2_Cd"/>
    <property type="match status" value="1"/>
</dbReference>
<dbReference type="STRING" id="697281.Mahau_1946"/>
<dbReference type="InterPro" id="IPR051014">
    <property type="entry name" value="Cation_Transport_ATPase_IB"/>
</dbReference>
<dbReference type="SUPFAM" id="SSF56784">
    <property type="entry name" value="HAD-like"/>
    <property type="match status" value="1"/>
</dbReference>
<dbReference type="GO" id="GO:0005886">
    <property type="term" value="C:plasma membrane"/>
    <property type="evidence" value="ECO:0007669"/>
    <property type="project" value="UniProtKB-SubCell"/>
</dbReference>
<dbReference type="SUPFAM" id="SSF55008">
    <property type="entry name" value="HMA, heavy metal-associated domain"/>
    <property type="match status" value="1"/>
</dbReference>
<dbReference type="FunFam" id="3.40.1110.10:FF:000066">
    <property type="entry name" value="Cadmium-translocating P-type ATPase"/>
    <property type="match status" value="1"/>
</dbReference>
<dbReference type="SUPFAM" id="SSF81665">
    <property type="entry name" value="Calcium ATPase, transmembrane domain M"/>
    <property type="match status" value="1"/>
</dbReference>
<dbReference type="InterPro" id="IPR023214">
    <property type="entry name" value="HAD_sf"/>
</dbReference>
<dbReference type="InterPro" id="IPR036412">
    <property type="entry name" value="HAD-like_sf"/>
</dbReference>
<evidence type="ECO:0000256" key="1">
    <source>
        <dbReference type="ARBA" id="ARBA00004651"/>
    </source>
</evidence>
<dbReference type="FunFam" id="2.70.150.10:FF:000002">
    <property type="entry name" value="Copper-transporting ATPase 1, putative"/>
    <property type="match status" value="1"/>
</dbReference>
<evidence type="ECO:0000256" key="10">
    <source>
        <dbReference type="ARBA" id="ARBA00022840"/>
    </source>
</evidence>
<keyword evidence="11" id="KW-0460">Magnesium</keyword>
<keyword evidence="13 17" id="KW-1133">Transmembrane helix</keyword>
<dbReference type="Gene3D" id="3.30.70.100">
    <property type="match status" value="1"/>
</dbReference>
<dbReference type="EMBL" id="CP002360">
    <property type="protein sequence ID" value="AEE97122.1"/>
    <property type="molecule type" value="Genomic_DNA"/>
</dbReference>
<evidence type="ECO:0000313" key="19">
    <source>
        <dbReference type="EMBL" id="AEE97122.1"/>
    </source>
</evidence>
<dbReference type="PROSITE" id="PS50846">
    <property type="entry name" value="HMA_2"/>
    <property type="match status" value="1"/>
</dbReference>
<comment type="similarity">
    <text evidence="2 17">Belongs to the cation transport ATPase (P-type) (TC 3.A.3) family. Type IB subfamily.</text>
</comment>
<dbReference type="PROSITE" id="PS00154">
    <property type="entry name" value="ATPASE_E1_E2"/>
    <property type="match status" value="1"/>
</dbReference>
<keyword evidence="14 17" id="KW-0472">Membrane</keyword>
<dbReference type="NCBIfam" id="TIGR01494">
    <property type="entry name" value="ATPase_P-type"/>
    <property type="match status" value="1"/>
</dbReference>
<keyword evidence="8 17" id="KW-0547">Nucleotide-binding</keyword>
<keyword evidence="20" id="KW-1185">Reference proteome</keyword>